<organism evidence="1 3">
    <name type="scientific">Cedecea neteri</name>
    <dbReference type="NCBI Taxonomy" id="158822"/>
    <lineage>
        <taxon>Bacteria</taxon>
        <taxon>Pseudomonadati</taxon>
        <taxon>Pseudomonadota</taxon>
        <taxon>Gammaproteobacteria</taxon>
        <taxon>Enterobacterales</taxon>
        <taxon>Enterobacteriaceae</taxon>
        <taxon>Cedecea</taxon>
    </lineage>
</organism>
<evidence type="ECO:0000313" key="4">
    <source>
        <dbReference type="Proteomes" id="UP000251197"/>
    </source>
</evidence>
<dbReference type="AlphaFoldDB" id="A0A291E0S1"/>
<dbReference type="Pfam" id="PF08822">
    <property type="entry name" value="DUF1804"/>
    <property type="match status" value="1"/>
</dbReference>
<dbReference type="RefSeq" id="WP_061279232.1">
    <property type="nucleotide sequence ID" value="NZ_CP023525.1"/>
</dbReference>
<protein>
    <submittedName>
        <fullName evidence="1">DUF1804 domain-containing protein</fullName>
    </submittedName>
    <submittedName>
        <fullName evidence="2">Protein of uncharacterized function (DUF1804)</fullName>
    </submittedName>
</protein>
<dbReference type="Proteomes" id="UP000217979">
    <property type="component" value="Chromosome"/>
</dbReference>
<gene>
    <name evidence="1" type="ORF">CO704_16900</name>
    <name evidence="2" type="ORF">NCTC12120_00475</name>
</gene>
<dbReference type="EMBL" id="UAVU01000003">
    <property type="protein sequence ID" value="SQA96715.1"/>
    <property type="molecule type" value="Genomic_DNA"/>
</dbReference>
<evidence type="ECO:0000313" key="1">
    <source>
        <dbReference type="EMBL" id="ATF93670.1"/>
    </source>
</evidence>
<evidence type="ECO:0000313" key="3">
    <source>
        <dbReference type="Proteomes" id="UP000217979"/>
    </source>
</evidence>
<proteinExistence type="predicted"/>
<reference evidence="1 3" key="1">
    <citation type="submission" date="2017-09" db="EMBL/GenBank/DDBJ databases">
        <title>FDA dAtabase for Regulatory Grade micrObial Sequences (FDA-ARGOS): Supporting development and validation of Infectious Disease Dx tests.</title>
        <authorList>
            <person name="Minogue T."/>
            <person name="Wolcott M."/>
            <person name="Wasieloski L."/>
            <person name="Aguilar W."/>
            <person name="Moore D."/>
            <person name="Tallon L."/>
            <person name="Sadzewicz L."/>
            <person name="Ott S."/>
            <person name="Zhao X."/>
            <person name="Nagaraj S."/>
            <person name="Vavikolanu K."/>
            <person name="Aluvathingal J."/>
            <person name="Nadendla S."/>
            <person name="Sichtig H."/>
        </authorList>
    </citation>
    <scope>NUCLEOTIDE SEQUENCE [LARGE SCALE GENOMIC DNA]</scope>
    <source>
        <strain evidence="1 3">FDAARGOS_392</strain>
    </source>
</reference>
<reference evidence="2 4" key="2">
    <citation type="submission" date="2018-06" db="EMBL/GenBank/DDBJ databases">
        <authorList>
            <consortium name="Pathogen Informatics"/>
            <person name="Doyle S."/>
        </authorList>
    </citation>
    <scope>NUCLEOTIDE SEQUENCE [LARGE SCALE GENOMIC DNA]</scope>
    <source>
        <strain evidence="2 4">NCTC12120</strain>
    </source>
</reference>
<accession>A0A291E0S1</accession>
<dbReference type="Proteomes" id="UP000251197">
    <property type="component" value="Unassembled WGS sequence"/>
</dbReference>
<evidence type="ECO:0000313" key="2">
    <source>
        <dbReference type="EMBL" id="SQA96715.1"/>
    </source>
</evidence>
<dbReference type="EMBL" id="CP023525">
    <property type="protein sequence ID" value="ATF93670.1"/>
    <property type="molecule type" value="Genomic_DNA"/>
</dbReference>
<dbReference type="InterPro" id="IPR014926">
    <property type="entry name" value="Phage_D3112_Orf24"/>
</dbReference>
<sequence>MAHPKVLREAVRRDYISQGISAEVLGPMHGVSVATVVRWRRDARENGDDWDKLRAVRRLTSGVAEDIPRALVVEYLEHNQYAIEQLRAARESPEGLKMPPEDYASLLVKLQDGFNKMMAASRRILPETDRLMVAAAVMEDFAAFLSEKHPALMAGFMDVLPAFQQIVEKKYG</sequence>
<name>A0A291E0S1_9ENTR</name>